<name>A0A914MSY9_MELIC</name>
<keyword evidence="1" id="KW-1185">Reference proteome</keyword>
<proteinExistence type="predicted"/>
<dbReference type="AlphaFoldDB" id="A0A914MSY9"/>
<dbReference type="Proteomes" id="UP000887563">
    <property type="component" value="Unplaced"/>
</dbReference>
<reference evidence="2" key="1">
    <citation type="submission" date="2022-11" db="UniProtKB">
        <authorList>
            <consortium name="WormBaseParasite"/>
        </authorList>
    </citation>
    <scope>IDENTIFICATION</scope>
</reference>
<evidence type="ECO:0000313" key="2">
    <source>
        <dbReference type="WBParaSite" id="Minc3s02349g29601"/>
    </source>
</evidence>
<accession>A0A914MSY9</accession>
<sequence>MTPNAAPNAELDASVKTCSSAFKFLAFEQAIRGTVKCAPSQCFISSFHLSVIALDRSLSQLNFPSRSISWRSNFAGKMAGAPNPRGSKGLAICANTFLLVTFSSL</sequence>
<organism evidence="1 2">
    <name type="scientific">Meloidogyne incognita</name>
    <name type="common">Southern root-knot nematode worm</name>
    <name type="synonym">Oxyuris incognita</name>
    <dbReference type="NCBI Taxonomy" id="6306"/>
    <lineage>
        <taxon>Eukaryota</taxon>
        <taxon>Metazoa</taxon>
        <taxon>Ecdysozoa</taxon>
        <taxon>Nematoda</taxon>
        <taxon>Chromadorea</taxon>
        <taxon>Rhabditida</taxon>
        <taxon>Tylenchina</taxon>
        <taxon>Tylenchomorpha</taxon>
        <taxon>Tylenchoidea</taxon>
        <taxon>Meloidogynidae</taxon>
        <taxon>Meloidogyninae</taxon>
        <taxon>Meloidogyne</taxon>
        <taxon>Meloidogyne incognita group</taxon>
    </lineage>
</organism>
<evidence type="ECO:0000313" key="1">
    <source>
        <dbReference type="Proteomes" id="UP000887563"/>
    </source>
</evidence>
<protein>
    <submittedName>
        <fullName evidence="2">Uncharacterized protein</fullName>
    </submittedName>
</protein>
<dbReference type="WBParaSite" id="Minc3s02349g29601">
    <property type="protein sequence ID" value="Minc3s02349g29601"/>
    <property type="gene ID" value="Minc3s02349g29601"/>
</dbReference>